<evidence type="ECO:0000256" key="2">
    <source>
        <dbReference type="SAM" id="Phobius"/>
    </source>
</evidence>
<feature type="compositionally biased region" description="Basic residues" evidence="1">
    <location>
        <begin position="36"/>
        <end position="45"/>
    </location>
</feature>
<organism evidence="3 4">
    <name type="scientific">Streptomyces coffeae</name>
    <dbReference type="NCBI Taxonomy" id="621382"/>
    <lineage>
        <taxon>Bacteria</taxon>
        <taxon>Bacillati</taxon>
        <taxon>Actinomycetota</taxon>
        <taxon>Actinomycetes</taxon>
        <taxon>Kitasatosporales</taxon>
        <taxon>Streptomycetaceae</taxon>
        <taxon>Streptomyces</taxon>
    </lineage>
</organism>
<feature type="compositionally biased region" description="Polar residues" evidence="1">
    <location>
        <begin position="1"/>
        <end position="11"/>
    </location>
</feature>
<protein>
    <recommendedName>
        <fullName evidence="5">Integral membrane protein</fullName>
    </recommendedName>
</protein>
<feature type="transmembrane region" description="Helical" evidence="2">
    <location>
        <begin position="201"/>
        <end position="221"/>
    </location>
</feature>
<feature type="transmembrane region" description="Helical" evidence="2">
    <location>
        <begin position="233"/>
        <end position="250"/>
    </location>
</feature>
<feature type="compositionally biased region" description="Basic and acidic residues" evidence="1">
    <location>
        <begin position="289"/>
        <end position="299"/>
    </location>
</feature>
<keyword evidence="2" id="KW-0812">Transmembrane</keyword>
<feature type="region of interest" description="Disordered" evidence="1">
    <location>
        <begin position="258"/>
        <end position="309"/>
    </location>
</feature>
<name>A0ABS1NFY2_9ACTN</name>
<sequence length="309" mass="32893">MSMSQMPTPRSQGPHRRGRHTGSVPAGALGVPGSRRAARRPRARARPGSGQARHLRLYAIGAAVVLSLVVANNVGAFTKTWAFLDFGAGVLALVSLTSAVLWGLAATDQLVLHTNHRLIAQGVHRAAAVGGLCFLALHVWVKVAESHTSAATIVVPFADANQPVLIGLGTIAGYLFTMAAVTGAVRSAFASTGKSRWRYRWWRALHVAAYPAWCAALIHGLKAGRPAKDWATAGYVMALAGVAVALWIRLASRRAQGERTDGIEVRNPPARGRQESRTGRAAPSVPRPRSAEPDRRDTEPLGASRGWGR</sequence>
<feature type="transmembrane region" description="Helical" evidence="2">
    <location>
        <begin position="55"/>
        <end position="75"/>
    </location>
</feature>
<evidence type="ECO:0000313" key="4">
    <source>
        <dbReference type="Proteomes" id="UP000634229"/>
    </source>
</evidence>
<reference evidence="3 4" key="1">
    <citation type="submission" date="2021-01" db="EMBL/GenBank/DDBJ databases">
        <title>WGS of actinomycetes isolated from Thailand.</title>
        <authorList>
            <person name="Thawai C."/>
        </authorList>
    </citation>
    <scope>NUCLEOTIDE SEQUENCE [LARGE SCALE GENOMIC DNA]</scope>
    <source>
        <strain evidence="3 4">CA1R205</strain>
    </source>
</reference>
<accession>A0ABS1NFY2</accession>
<dbReference type="EMBL" id="JAERRF010000010">
    <property type="protein sequence ID" value="MBL1098842.1"/>
    <property type="molecule type" value="Genomic_DNA"/>
</dbReference>
<keyword evidence="2" id="KW-0472">Membrane</keyword>
<evidence type="ECO:0008006" key="5">
    <source>
        <dbReference type="Google" id="ProtNLM"/>
    </source>
</evidence>
<feature type="region of interest" description="Disordered" evidence="1">
    <location>
        <begin position="1"/>
        <end position="49"/>
    </location>
</feature>
<feature type="transmembrane region" description="Helical" evidence="2">
    <location>
        <begin position="126"/>
        <end position="144"/>
    </location>
</feature>
<comment type="caution">
    <text evidence="3">The sequence shown here is derived from an EMBL/GenBank/DDBJ whole genome shotgun (WGS) entry which is preliminary data.</text>
</comment>
<gene>
    <name evidence="3" type="ORF">JK363_19670</name>
</gene>
<keyword evidence="2" id="KW-1133">Transmembrane helix</keyword>
<evidence type="ECO:0000313" key="3">
    <source>
        <dbReference type="EMBL" id="MBL1098842.1"/>
    </source>
</evidence>
<keyword evidence="4" id="KW-1185">Reference proteome</keyword>
<feature type="transmembrane region" description="Helical" evidence="2">
    <location>
        <begin position="81"/>
        <end position="105"/>
    </location>
</feature>
<dbReference type="Proteomes" id="UP000634229">
    <property type="component" value="Unassembled WGS sequence"/>
</dbReference>
<proteinExistence type="predicted"/>
<evidence type="ECO:0000256" key="1">
    <source>
        <dbReference type="SAM" id="MobiDB-lite"/>
    </source>
</evidence>
<feature type="transmembrane region" description="Helical" evidence="2">
    <location>
        <begin position="164"/>
        <end position="189"/>
    </location>
</feature>